<sequence length="138" mass="15478">MSSTTASIEIAATPDQVWQLIGGFDSLPNWLPYIPRSELSHGGRVRRLETPAGDVIIERLQSFNEKERYYSYSIMQAPFPASNYVSMLRVREANDNKGSLVEWSGSFTPVGVSDEEVTQLFHGIYTDGLDALKKNFTN</sequence>
<name>A0A916UBL1_9BURK</name>
<gene>
    <name evidence="1" type="ORF">GCM10011396_12090</name>
</gene>
<reference evidence="1" key="1">
    <citation type="journal article" date="2014" name="Int. J. Syst. Evol. Microbiol.">
        <title>Complete genome sequence of Corynebacterium casei LMG S-19264T (=DSM 44701T), isolated from a smear-ripened cheese.</title>
        <authorList>
            <consortium name="US DOE Joint Genome Institute (JGI-PGF)"/>
            <person name="Walter F."/>
            <person name="Albersmeier A."/>
            <person name="Kalinowski J."/>
            <person name="Ruckert C."/>
        </authorList>
    </citation>
    <scope>NUCLEOTIDE SEQUENCE</scope>
    <source>
        <strain evidence="1">CGMCC 1.10998</strain>
    </source>
</reference>
<reference evidence="1" key="2">
    <citation type="submission" date="2020-09" db="EMBL/GenBank/DDBJ databases">
        <authorList>
            <person name="Sun Q."/>
            <person name="Zhou Y."/>
        </authorList>
    </citation>
    <scope>NUCLEOTIDE SEQUENCE</scope>
    <source>
        <strain evidence="1">CGMCC 1.10998</strain>
    </source>
</reference>
<dbReference type="AlphaFoldDB" id="A0A916UBL1"/>
<dbReference type="InterPro" id="IPR023393">
    <property type="entry name" value="START-like_dom_sf"/>
</dbReference>
<dbReference type="RefSeq" id="WP_188565029.1">
    <property type="nucleotide sequence ID" value="NZ_BMED01000001.1"/>
</dbReference>
<dbReference type="Pfam" id="PF10604">
    <property type="entry name" value="Polyketide_cyc2"/>
    <property type="match status" value="1"/>
</dbReference>
<comment type="caution">
    <text evidence="1">The sequence shown here is derived from an EMBL/GenBank/DDBJ whole genome shotgun (WGS) entry which is preliminary data.</text>
</comment>
<accession>A0A916UBL1</accession>
<dbReference type="CDD" id="cd07821">
    <property type="entry name" value="PYR_PYL_RCAR_like"/>
    <property type="match status" value="1"/>
</dbReference>
<dbReference type="InterPro" id="IPR019587">
    <property type="entry name" value="Polyketide_cyclase/dehydratase"/>
</dbReference>
<dbReference type="Proteomes" id="UP000637423">
    <property type="component" value="Unassembled WGS sequence"/>
</dbReference>
<dbReference type="PANTHER" id="PTHR39332">
    <property type="entry name" value="BLL4707 PROTEIN"/>
    <property type="match status" value="1"/>
</dbReference>
<proteinExistence type="predicted"/>
<evidence type="ECO:0000313" key="2">
    <source>
        <dbReference type="Proteomes" id="UP000637423"/>
    </source>
</evidence>
<dbReference type="Gene3D" id="3.30.530.20">
    <property type="match status" value="1"/>
</dbReference>
<evidence type="ECO:0000313" key="1">
    <source>
        <dbReference type="EMBL" id="GGC66568.1"/>
    </source>
</evidence>
<organism evidence="1 2">
    <name type="scientific">Undibacterium terreum</name>
    <dbReference type="NCBI Taxonomy" id="1224302"/>
    <lineage>
        <taxon>Bacteria</taxon>
        <taxon>Pseudomonadati</taxon>
        <taxon>Pseudomonadota</taxon>
        <taxon>Betaproteobacteria</taxon>
        <taxon>Burkholderiales</taxon>
        <taxon>Oxalobacteraceae</taxon>
        <taxon>Undibacterium</taxon>
    </lineage>
</organism>
<keyword evidence="2" id="KW-1185">Reference proteome</keyword>
<protein>
    <submittedName>
        <fullName evidence="1">MxaD family protein</fullName>
    </submittedName>
</protein>
<dbReference type="PANTHER" id="PTHR39332:SF7">
    <property type="entry name" value="SRPBCC FAMILY PROTEIN"/>
    <property type="match status" value="1"/>
</dbReference>
<dbReference type="EMBL" id="BMED01000001">
    <property type="protein sequence ID" value="GGC66568.1"/>
    <property type="molecule type" value="Genomic_DNA"/>
</dbReference>
<dbReference type="SUPFAM" id="SSF55961">
    <property type="entry name" value="Bet v1-like"/>
    <property type="match status" value="1"/>
</dbReference>